<reference evidence="4 5" key="1">
    <citation type="submission" date="2020-08" db="EMBL/GenBank/DDBJ databases">
        <title>Genomic Encyclopedia of Type Strains, Phase III (KMG-III): the genomes of soil and plant-associated and newly described type strains.</title>
        <authorList>
            <person name="Whitman W."/>
        </authorList>
    </citation>
    <scope>NUCLEOTIDE SEQUENCE [LARGE SCALE GENOMIC DNA]</scope>
    <source>
        <strain evidence="4 5">CECT 3313</strain>
    </source>
</reference>
<name>A0A7W9USX2_9ACTN</name>
<evidence type="ECO:0000256" key="2">
    <source>
        <dbReference type="ARBA" id="ARBA00023284"/>
    </source>
</evidence>
<evidence type="ECO:0000313" key="5">
    <source>
        <dbReference type="Proteomes" id="UP000585836"/>
    </source>
</evidence>
<dbReference type="GO" id="GO:0005829">
    <property type="term" value="C:cytosol"/>
    <property type="evidence" value="ECO:0007669"/>
    <property type="project" value="TreeGrafter"/>
</dbReference>
<dbReference type="EMBL" id="JACHJK010000010">
    <property type="protein sequence ID" value="MBB5930030.1"/>
    <property type="molecule type" value="Genomic_DNA"/>
</dbReference>
<evidence type="ECO:0000256" key="1">
    <source>
        <dbReference type="ARBA" id="ARBA00008987"/>
    </source>
</evidence>
<sequence>MMIAQKDQFSPHSSACSQLADGVCADGGIAMKAVTDAGFETAVLKSDKPVLVQYWAQWSDPSRTFSPVVQEIAAEQADKLVTLKMNVDTTL</sequence>
<accession>A0A7W9USX2</accession>
<dbReference type="Gene3D" id="3.40.30.10">
    <property type="entry name" value="Glutaredoxin"/>
    <property type="match status" value="1"/>
</dbReference>
<dbReference type="PANTHER" id="PTHR45663:SF11">
    <property type="entry name" value="GEO12009P1"/>
    <property type="match status" value="1"/>
</dbReference>
<evidence type="ECO:0000313" key="4">
    <source>
        <dbReference type="EMBL" id="MBB5930030.1"/>
    </source>
</evidence>
<dbReference type="InterPro" id="IPR036249">
    <property type="entry name" value="Thioredoxin-like_sf"/>
</dbReference>
<gene>
    <name evidence="4" type="ORF">FHS34_005521</name>
</gene>
<evidence type="ECO:0000259" key="3">
    <source>
        <dbReference type="Pfam" id="PF00085"/>
    </source>
</evidence>
<protein>
    <submittedName>
        <fullName evidence="4">Thioredoxin-like negative regulator of GroEL</fullName>
    </submittedName>
</protein>
<comment type="caution">
    <text evidence="4">The sequence shown here is derived from an EMBL/GenBank/DDBJ whole genome shotgun (WGS) entry which is preliminary data.</text>
</comment>
<dbReference type="GO" id="GO:0015035">
    <property type="term" value="F:protein-disulfide reductase activity"/>
    <property type="evidence" value="ECO:0007669"/>
    <property type="project" value="TreeGrafter"/>
</dbReference>
<dbReference type="GO" id="GO:0045454">
    <property type="term" value="P:cell redox homeostasis"/>
    <property type="evidence" value="ECO:0007669"/>
    <property type="project" value="TreeGrafter"/>
</dbReference>
<feature type="domain" description="Thioredoxin" evidence="3">
    <location>
        <begin position="32"/>
        <end position="89"/>
    </location>
</feature>
<dbReference type="InterPro" id="IPR013766">
    <property type="entry name" value="Thioredoxin_domain"/>
</dbReference>
<proteinExistence type="inferred from homology"/>
<keyword evidence="2" id="KW-0676">Redox-active center</keyword>
<organism evidence="4 5">
    <name type="scientific">Streptomyces echinatus</name>
    <dbReference type="NCBI Taxonomy" id="67293"/>
    <lineage>
        <taxon>Bacteria</taxon>
        <taxon>Bacillati</taxon>
        <taxon>Actinomycetota</taxon>
        <taxon>Actinomycetes</taxon>
        <taxon>Kitasatosporales</taxon>
        <taxon>Streptomycetaceae</taxon>
        <taxon>Streptomyces</taxon>
    </lineage>
</organism>
<keyword evidence="5" id="KW-1185">Reference proteome</keyword>
<dbReference type="CDD" id="cd02947">
    <property type="entry name" value="TRX_family"/>
    <property type="match status" value="1"/>
</dbReference>
<dbReference type="Pfam" id="PF00085">
    <property type="entry name" value="Thioredoxin"/>
    <property type="match status" value="1"/>
</dbReference>
<comment type="similarity">
    <text evidence="1">Belongs to the thioredoxin family.</text>
</comment>
<dbReference type="Proteomes" id="UP000585836">
    <property type="component" value="Unassembled WGS sequence"/>
</dbReference>
<dbReference type="PANTHER" id="PTHR45663">
    <property type="entry name" value="GEO12009P1"/>
    <property type="match status" value="1"/>
</dbReference>
<dbReference type="SUPFAM" id="SSF52833">
    <property type="entry name" value="Thioredoxin-like"/>
    <property type="match status" value="1"/>
</dbReference>
<dbReference type="AlphaFoldDB" id="A0A7W9USX2"/>